<dbReference type="InterPro" id="IPR027417">
    <property type="entry name" value="P-loop_NTPase"/>
</dbReference>
<dbReference type="EMBL" id="JAAAID010000344">
    <property type="protein sequence ID" value="KAG0018657.1"/>
    <property type="molecule type" value="Genomic_DNA"/>
</dbReference>
<dbReference type="InterPro" id="IPR047187">
    <property type="entry name" value="SF1_C_Upf1"/>
</dbReference>
<dbReference type="InterPro" id="IPR041677">
    <property type="entry name" value="DNA2/NAM7_AAA_11"/>
</dbReference>
<sequence length="1429" mass="160542">MTRSERGGGSGQRGGNDNNRSGGGGGRGGNRGGHRSGRITGSQKSQIVGSKRKETLQISSEGTDDVIIAAPADEDLQHFASFVLQKKEFVAFNGQRQIRKFVNSCLLNLSNHHNIDTTGILTDLASAQGRRRTMDILEMRMGVDAADDKNILSFQYVILPFIGVLTRESVCQSTMTSESGIIYSTVYMNRGLFLEKGVLPCMGQLIERRSVKDTSMAAQRLLQQEPSICQPSSLQAALLAITRLVYQLIKRTQDARIEMAGVVQTLYEQQMRCVQVSDDSAENRFINEVLEREVTRLRHIIADAQDTIIHPISPLGPMSENRSRRGPNKVHIKLAYDPPGELSKDGPRHDNDDPEISRIKLLPTQEEIVCSRTPFLPSNGIHDAPHFLPHGWRRQLDTHFRLYREDMLDPLRKGIMGFLNALERTGKGNEDILLKQKELRKYIDDNVNLTVYGNVQFMGMNCTKQLSGSVDIAFAQPPSLVGASHKKRTEFWDRAKKRVMQGALVCITSRADDDTAARNTGSKSFQMILGVVTKRDPEILAKDPNFAHIHISLTDPKNYLVMLNSTTQSNSTQWFLVESTGGFYGSYSPILKALQKCVPASLPFGKYIAPSITDLNNVQANEKPTIDPPLYARAPRFTFDLSVLLKGLPCRLNVSDPYSVRIVEADLQSYSTLDKTQATALVETLCQYFLNCRPPGTGKTKIGVDLMRVLLHNKAAMNCGPILCICYTNHALDQFLEHLLDEGITSIVRVGARSKSDRLEDYNLERLMQSRDKPFSVRQSLRAANEKWDVVSAQITKLERALRDENLHWEWITGKDIDEKIQYNERLEAPNIANVNSFGVLDEDLGIFNKPRALRIPSYDRPLRQLHGNVWDMSKSERKRLQESWKPEVQKFMMDKMAQLLEEVEKINQTKNNAFDDIRRGILKDTSVIGMTTNGAAKLQTLVGAVAPKIIICEEAGEVLESHILAALSTSTQHLILIGDHLQLRPSIESYNLSSDSPIGQNYNLDKSLFERLVTDTVSPFPLSKLTIQRRMRPEISSLIRNTLYPNLEDGEAVFRYPPVGGMAKNLFFMDHLHPEDSKDQYGMQSFANTFEIKMVEALAQYLIKTGYDQPGDIAVLTPYLGQLSKLRDHLRSSFMLTIDERDQEQLDEKDAEDENNNVNESVGVKRIGLQKHLTLRTIDNYQGEEAKIVIITLVRSNAKENGALAASSSIGFLKSRNRTNVLLSRAKHGMYIIGNASLMENAKNELWPKIIQELRQHDRVGDGFPIVCKNHPHIKNIVSEPKDFKIVSPNGGCTAACGRSMPCGHTCPQHCHPDDVDHILVKCFEPCPRLHDFCEHVCPKLCGEKCGNCMEIVAPMVLPCGHIFDKPQCWQSRNPSKVTCQVKVIRKLPTCEHEQVVHCNVDIKTMSFASGHALNARMPLFRRKVHLR</sequence>
<organism evidence="4 5">
    <name type="scientific">Entomortierella chlamydospora</name>
    <dbReference type="NCBI Taxonomy" id="101097"/>
    <lineage>
        <taxon>Eukaryota</taxon>
        <taxon>Fungi</taxon>
        <taxon>Fungi incertae sedis</taxon>
        <taxon>Mucoromycota</taxon>
        <taxon>Mortierellomycotina</taxon>
        <taxon>Mortierellomycetes</taxon>
        <taxon>Mortierellales</taxon>
        <taxon>Mortierellaceae</taxon>
        <taxon>Entomortierella</taxon>
    </lineage>
</organism>
<evidence type="ECO:0000259" key="2">
    <source>
        <dbReference type="Pfam" id="PF13086"/>
    </source>
</evidence>
<dbReference type="Gene3D" id="3.40.50.300">
    <property type="entry name" value="P-loop containing nucleotide triphosphate hydrolases"/>
    <property type="match status" value="2"/>
</dbReference>
<feature type="domain" description="DNA2/NAM7 helicase-like C-terminal" evidence="3">
    <location>
        <begin position="1005"/>
        <end position="1237"/>
    </location>
</feature>
<feature type="compositionally biased region" description="Gly residues" evidence="1">
    <location>
        <begin position="21"/>
        <end position="31"/>
    </location>
</feature>
<proteinExistence type="predicted"/>
<dbReference type="GO" id="GO:0031380">
    <property type="term" value="C:nuclear RNA-directed RNA polymerase complex"/>
    <property type="evidence" value="ECO:0007669"/>
    <property type="project" value="TreeGrafter"/>
</dbReference>
<feature type="domain" description="DNA2/NAM7 helicase helicase" evidence="2">
    <location>
        <begin position="693"/>
        <end position="990"/>
    </location>
</feature>
<dbReference type="PANTHER" id="PTHR10887">
    <property type="entry name" value="DNA2/NAM7 HELICASE FAMILY"/>
    <property type="match status" value="1"/>
</dbReference>
<evidence type="ECO:0000313" key="4">
    <source>
        <dbReference type="EMBL" id="KAG0018657.1"/>
    </source>
</evidence>
<evidence type="ECO:0000313" key="5">
    <source>
        <dbReference type="Proteomes" id="UP000703661"/>
    </source>
</evidence>
<dbReference type="GO" id="GO:0004386">
    <property type="term" value="F:helicase activity"/>
    <property type="evidence" value="ECO:0007669"/>
    <property type="project" value="InterPro"/>
</dbReference>
<dbReference type="PANTHER" id="PTHR10887:SF445">
    <property type="entry name" value="NFX1-TYPE ZINC FINGER-CONTAINING PROTEIN 1"/>
    <property type="match status" value="1"/>
</dbReference>
<dbReference type="InterPro" id="IPR041679">
    <property type="entry name" value="DNA2/NAM7-like_C"/>
</dbReference>
<dbReference type="CDD" id="cd17936">
    <property type="entry name" value="EEXXEc_NFX1"/>
    <property type="match status" value="1"/>
</dbReference>
<gene>
    <name evidence="4" type="ORF">BGZ80_006901</name>
</gene>
<evidence type="ECO:0008006" key="6">
    <source>
        <dbReference type="Google" id="ProtNLM"/>
    </source>
</evidence>
<protein>
    <recommendedName>
        <fullName evidence="6">P-loop containing nucleoside triphosphate hydrolase protein</fullName>
    </recommendedName>
</protein>
<name>A0A9P6MYM0_9FUNG</name>
<dbReference type="Proteomes" id="UP000703661">
    <property type="component" value="Unassembled WGS sequence"/>
</dbReference>
<feature type="compositionally biased region" description="Polar residues" evidence="1">
    <location>
        <begin position="39"/>
        <end position="48"/>
    </location>
</feature>
<comment type="caution">
    <text evidence="4">The sequence shown here is derived from an EMBL/GenBank/DDBJ whole genome shotgun (WGS) entry which is preliminary data.</text>
</comment>
<dbReference type="GO" id="GO:0031048">
    <property type="term" value="P:regulatory ncRNA-mediated heterochromatin formation"/>
    <property type="evidence" value="ECO:0007669"/>
    <property type="project" value="TreeGrafter"/>
</dbReference>
<keyword evidence="5" id="KW-1185">Reference proteome</keyword>
<feature type="region of interest" description="Disordered" evidence="1">
    <location>
        <begin position="1"/>
        <end position="56"/>
    </location>
</feature>
<dbReference type="Pfam" id="PF13086">
    <property type="entry name" value="AAA_11"/>
    <property type="match status" value="1"/>
</dbReference>
<accession>A0A9P6MYM0</accession>
<dbReference type="CDD" id="cd18808">
    <property type="entry name" value="SF1_C_Upf1"/>
    <property type="match status" value="1"/>
</dbReference>
<dbReference type="Pfam" id="PF13087">
    <property type="entry name" value="AAA_12"/>
    <property type="match status" value="1"/>
</dbReference>
<dbReference type="SUPFAM" id="SSF52540">
    <property type="entry name" value="P-loop containing nucleoside triphosphate hydrolases"/>
    <property type="match status" value="1"/>
</dbReference>
<evidence type="ECO:0000256" key="1">
    <source>
        <dbReference type="SAM" id="MobiDB-lite"/>
    </source>
</evidence>
<reference evidence="4" key="1">
    <citation type="journal article" date="2020" name="Fungal Divers.">
        <title>Resolving the Mortierellaceae phylogeny through synthesis of multi-gene phylogenetics and phylogenomics.</title>
        <authorList>
            <person name="Vandepol N."/>
            <person name="Liber J."/>
            <person name="Desiro A."/>
            <person name="Na H."/>
            <person name="Kennedy M."/>
            <person name="Barry K."/>
            <person name="Grigoriev I.V."/>
            <person name="Miller A.N."/>
            <person name="O'Donnell K."/>
            <person name="Stajich J.E."/>
            <person name="Bonito G."/>
        </authorList>
    </citation>
    <scope>NUCLEOTIDE SEQUENCE</scope>
    <source>
        <strain evidence="4">NRRL 2769</strain>
    </source>
</reference>
<dbReference type="FunFam" id="3.40.50.300:FF:001660">
    <property type="entry name" value="NF-X1 finger and helicase protein, putative"/>
    <property type="match status" value="1"/>
</dbReference>
<evidence type="ECO:0000259" key="3">
    <source>
        <dbReference type="Pfam" id="PF13087"/>
    </source>
</evidence>
<dbReference type="CDD" id="cd06008">
    <property type="entry name" value="NF-X1-zinc-finger"/>
    <property type="match status" value="1"/>
</dbReference>
<dbReference type="InterPro" id="IPR045055">
    <property type="entry name" value="DNA2/NAM7-like"/>
</dbReference>